<dbReference type="Proteomes" id="UP001314169">
    <property type="component" value="Chromosome 18"/>
</dbReference>
<reference evidence="2" key="1">
    <citation type="submission" date="2023-12" db="EMBL/GenBank/DDBJ databases">
        <authorList>
            <person name="Brown T."/>
        </authorList>
    </citation>
    <scope>NUCLEOTIDE SEQUENCE</scope>
</reference>
<evidence type="ECO:0000313" key="2">
    <source>
        <dbReference type="EMBL" id="CAK6439336.1"/>
    </source>
</evidence>
<organism evidence="2 3">
    <name type="scientific">Pipistrellus nathusii</name>
    <name type="common">Nathusius' pipistrelle</name>
    <dbReference type="NCBI Taxonomy" id="59473"/>
    <lineage>
        <taxon>Eukaryota</taxon>
        <taxon>Metazoa</taxon>
        <taxon>Chordata</taxon>
        <taxon>Craniata</taxon>
        <taxon>Vertebrata</taxon>
        <taxon>Euteleostomi</taxon>
        <taxon>Mammalia</taxon>
        <taxon>Eutheria</taxon>
        <taxon>Laurasiatheria</taxon>
        <taxon>Chiroptera</taxon>
        <taxon>Yangochiroptera</taxon>
        <taxon>Vespertilionidae</taxon>
        <taxon>Pipistrellus</taxon>
    </lineage>
</organism>
<keyword evidence="3" id="KW-1185">Reference proteome</keyword>
<gene>
    <name evidence="2" type="ORF">MPIPNATIZW_LOCUS7642</name>
</gene>
<protein>
    <submittedName>
        <fullName evidence="2">Uncharacterized protein</fullName>
    </submittedName>
</protein>
<name>A0ABN9ZM17_PIPNA</name>
<proteinExistence type="predicted"/>
<evidence type="ECO:0000256" key="1">
    <source>
        <dbReference type="SAM" id="MobiDB-lite"/>
    </source>
</evidence>
<feature type="region of interest" description="Disordered" evidence="1">
    <location>
        <begin position="1"/>
        <end position="32"/>
    </location>
</feature>
<sequence>MKKSLEARERRRSYLSATAHRRRRQRQRVSAGLGEGATRLLISCPSSHVCGNARRIRDLGPRLLSYSENGRTDAQTFLQPGLRCTALGAPAPSERRFHGEWSPGF</sequence>
<accession>A0ABN9ZM17</accession>
<dbReference type="EMBL" id="OY882875">
    <property type="protein sequence ID" value="CAK6439336.1"/>
    <property type="molecule type" value="Genomic_DNA"/>
</dbReference>
<evidence type="ECO:0000313" key="3">
    <source>
        <dbReference type="Proteomes" id="UP001314169"/>
    </source>
</evidence>